<evidence type="ECO:0000256" key="1">
    <source>
        <dbReference type="SAM" id="Coils"/>
    </source>
</evidence>
<dbReference type="CDD" id="cd14686">
    <property type="entry name" value="bZIP"/>
    <property type="match status" value="1"/>
</dbReference>
<feature type="region of interest" description="Disordered" evidence="2">
    <location>
        <begin position="101"/>
        <end position="121"/>
    </location>
</feature>
<keyword evidence="1" id="KW-0175">Coiled coil</keyword>
<accession>A0A6V8HIN1</accession>
<evidence type="ECO:0000313" key="4">
    <source>
        <dbReference type="Proteomes" id="UP000053095"/>
    </source>
</evidence>
<comment type="caution">
    <text evidence="3">The sequence shown here is derived from an EMBL/GenBank/DDBJ whole genome shotgun (WGS) entry which is preliminary data.</text>
</comment>
<feature type="compositionally biased region" description="Polar residues" evidence="2">
    <location>
        <begin position="526"/>
        <end position="536"/>
    </location>
</feature>
<dbReference type="EMBL" id="DF933838">
    <property type="protein sequence ID" value="GAM41637.1"/>
    <property type="molecule type" value="Genomic_DNA"/>
</dbReference>
<feature type="compositionally biased region" description="Polar residues" evidence="2">
    <location>
        <begin position="552"/>
        <end position="562"/>
    </location>
</feature>
<feature type="region of interest" description="Disordered" evidence="2">
    <location>
        <begin position="307"/>
        <end position="336"/>
    </location>
</feature>
<dbReference type="AlphaFoldDB" id="A0A6V8HIN1"/>
<feature type="compositionally biased region" description="Polar residues" evidence="2">
    <location>
        <begin position="325"/>
        <end position="336"/>
    </location>
</feature>
<feature type="compositionally biased region" description="Basic residues" evidence="2">
    <location>
        <begin position="660"/>
        <end position="669"/>
    </location>
</feature>
<proteinExistence type="predicted"/>
<sequence>MEKELERMHDLEDKLNELQGVEEHNQQLQKTNERLQSGVEIRDQALTEAVKLITGLEAKVDDLRTELRASRGKASLPSMADDVPEVCTPKAQTFVDIPDRTSSRKGTVRRPRKSPSFLHDKSESTAALRSLYLAEENKSVWSVSASTIGTTVDSKADPQSPRLSILSECSYFSPHDTQPTVTGFDQLDRLDHLTLVNDDTSPVITAPTENLPIGHFSDRISEWMQFDERNPRRTSSGNRHRVRAISDVSGDSHVPPTHLDEPFQPMRKTRRTQKPSPRQEHLAEFGGNLPPTPDTMSTFRPAFKNGSNASLHMDKSISRPRSAGELTTRSASMSTHSDGINTAASVVSQHNVQNNSTSLHSTFHHYGRGSAKATRVLGPGSPSNPRLSCYGGDLLFNGEGVENVVSDMQVARASSPKATTPTKASDEFFPVLTPQDWLDAAKPEEETSKMECSSPELEAEELLPADFGKDDIPDDVSIGDANASRNPPLRLRAWANESQPVPEVQQHRRRLSRFFTRNRTQKESQPESVATPNTAPSPVPHKNLLVKHRRTSSGPGLNSDEGTSAVGHASGRRLSKSLLDRRLSTASRPITSDGAEPRSKGSLLLGWMKGSHNKDNEPSPTGHLRFARSTTERPKSTASLDVSALNLGHDMASDDEPVRRTRRRSRRMA</sequence>
<keyword evidence="4" id="KW-1185">Reference proteome</keyword>
<evidence type="ECO:0000256" key="2">
    <source>
        <dbReference type="SAM" id="MobiDB-lite"/>
    </source>
</evidence>
<reference evidence="4" key="1">
    <citation type="journal article" date="2015" name="Genome Announc.">
        <title>Draft genome sequence of Talaromyces cellulolyticus strain Y-94, a source of lignocellulosic biomass-degrading enzymes.</title>
        <authorList>
            <person name="Fujii T."/>
            <person name="Koike H."/>
            <person name="Sawayama S."/>
            <person name="Yano S."/>
            <person name="Inoue H."/>
        </authorList>
    </citation>
    <scope>NUCLEOTIDE SEQUENCE [LARGE SCALE GENOMIC DNA]</scope>
    <source>
        <strain evidence="4">Y-94</strain>
    </source>
</reference>
<feature type="region of interest" description="Disordered" evidence="2">
    <location>
        <begin position="247"/>
        <end position="293"/>
    </location>
</feature>
<feature type="region of interest" description="Disordered" evidence="2">
    <location>
        <begin position="466"/>
        <end position="669"/>
    </location>
</feature>
<evidence type="ECO:0008006" key="5">
    <source>
        <dbReference type="Google" id="ProtNLM"/>
    </source>
</evidence>
<evidence type="ECO:0000313" key="3">
    <source>
        <dbReference type="EMBL" id="GAM41637.1"/>
    </source>
</evidence>
<feature type="coiled-coil region" evidence="1">
    <location>
        <begin position="1"/>
        <end position="73"/>
    </location>
</feature>
<protein>
    <recommendedName>
        <fullName evidence="5">Centrosomin N-terminal motif 1 domain-containing protein</fullName>
    </recommendedName>
</protein>
<organism evidence="3 4">
    <name type="scientific">Talaromyces pinophilus</name>
    <name type="common">Penicillium pinophilum</name>
    <dbReference type="NCBI Taxonomy" id="128442"/>
    <lineage>
        <taxon>Eukaryota</taxon>
        <taxon>Fungi</taxon>
        <taxon>Dikarya</taxon>
        <taxon>Ascomycota</taxon>
        <taxon>Pezizomycotina</taxon>
        <taxon>Eurotiomycetes</taxon>
        <taxon>Eurotiomycetidae</taxon>
        <taxon>Eurotiales</taxon>
        <taxon>Trichocomaceae</taxon>
        <taxon>Talaromyces</taxon>
        <taxon>Talaromyces sect. Talaromyces</taxon>
    </lineage>
</organism>
<dbReference type="Proteomes" id="UP000053095">
    <property type="component" value="Unassembled WGS sequence"/>
</dbReference>
<gene>
    <name evidence="3" type="ORF">TCE0_042f14902</name>
</gene>
<name>A0A6V8HIN1_TALPI</name>